<reference evidence="9 10" key="1">
    <citation type="submission" date="2017-03" db="EMBL/GenBank/DDBJ databases">
        <authorList>
            <person name="Afonso C.L."/>
            <person name="Miller P.J."/>
            <person name="Scott M.A."/>
            <person name="Spackman E."/>
            <person name="Goraichik I."/>
            <person name="Dimitrov K.M."/>
            <person name="Suarez D.L."/>
            <person name="Swayne D.E."/>
        </authorList>
    </citation>
    <scope>NUCLEOTIDE SEQUENCE [LARGE SCALE GENOMIC DNA]</scope>
    <source>
        <strain evidence="9 10">ATCC 51113</strain>
    </source>
</reference>
<comment type="caution">
    <text evidence="9">The sequence shown here is derived from an EMBL/GenBank/DDBJ whole genome shotgun (WGS) entry which is preliminary data.</text>
</comment>
<evidence type="ECO:0000256" key="2">
    <source>
        <dbReference type="ARBA" id="ARBA00022448"/>
    </source>
</evidence>
<evidence type="ECO:0000256" key="4">
    <source>
        <dbReference type="ARBA" id="ARBA00022597"/>
    </source>
</evidence>
<evidence type="ECO:0000256" key="7">
    <source>
        <dbReference type="ARBA" id="ARBA00022777"/>
    </source>
</evidence>
<dbReference type="GO" id="GO:0016301">
    <property type="term" value="F:kinase activity"/>
    <property type="evidence" value="ECO:0007669"/>
    <property type="project" value="UniProtKB-KW"/>
</dbReference>
<keyword evidence="2" id="KW-0813">Transport</keyword>
<evidence type="ECO:0000259" key="8">
    <source>
        <dbReference type="PROSITE" id="PS51096"/>
    </source>
</evidence>
<dbReference type="SUPFAM" id="SSF53062">
    <property type="entry name" value="PTS system fructose IIA component-like"/>
    <property type="match status" value="1"/>
</dbReference>
<evidence type="ECO:0000256" key="5">
    <source>
        <dbReference type="ARBA" id="ARBA00022679"/>
    </source>
</evidence>
<dbReference type="AlphaFoldDB" id="A0A1V8NRR0"/>
<keyword evidence="4" id="KW-0762">Sugar transport</keyword>
<evidence type="ECO:0000313" key="9">
    <source>
        <dbReference type="EMBL" id="OQM39098.1"/>
    </source>
</evidence>
<proteinExistence type="predicted"/>
<feature type="domain" description="PTS EIIA type-4" evidence="8">
    <location>
        <begin position="4"/>
        <end position="130"/>
    </location>
</feature>
<keyword evidence="3" id="KW-0963">Cytoplasm</keyword>
<dbReference type="PROSITE" id="PS51096">
    <property type="entry name" value="PTS_EIIA_TYPE_4"/>
    <property type="match status" value="1"/>
</dbReference>
<dbReference type="GO" id="GO:0016020">
    <property type="term" value="C:membrane"/>
    <property type="evidence" value="ECO:0007669"/>
    <property type="project" value="InterPro"/>
</dbReference>
<organism evidence="9 10">
    <name type="scientific">Citrobacter braakii</name>
    <dbReference type="NCBI Taxonomy" id="57706"/>
    <lineage>
        <taxon>Bacteria</taxon>
        <taxon>Pseudomonadati</taxon>
        <taxon>Pseudomonadota</taxon>
        <taxon>Gammaproteobacteria</taxon>
        <taxon>Enterobacterales</taxon>
        <taxon>Enterobacteriaceae</taxon>
        <taxon>Citrobacter</taxon>
        <taxon>Citrobacter freundii complex</taxon>
    </lineage>
</organism>
<dbReference type="Pfam" id="PF03610">
    <property type="entry name" value="EIIA-man"/>
    <property type="match status" value="1"/>
</dbReference>
<dbReference type="RefSeq" id="WP_080861087.1">
    <property type="nucleotide sequence ID" value="NZ_CP077405.1"/>
</dbReference>
<evidence type="ECO:0000256" key="3">
    <source>
        <dbReference type="ARBA" id="ARBA00022490"/>
    </source>
</evidence>
<dbReference type="GO" id="GO:0009401">
    <property type="term" value="P:phosphoenolpyruvate-dependent sugar phosphotransferase system"/>
    <property type="evidence" value="ECO:0007669"/>
    <property type="project" value="UniProtKB-KW"/>
</dbReference>
<comment type="subcellular location">
    <subcellularLocation>
        <location evidence="1">Cytoplasm</location>
    </subcellularLocation>
</comment>
<dbReference type="InterPro" id="IPR004701">
    <property type="entry name" value="PTS_EIIA_man-typ"/>
</dbReference>
<keyword evidence="5" id="KW-0808">Transferase</keyword>
<keyword evidence="6" id="KW-0598">Phosphotransferase system</keyword>
<evidence type="ECO:0000256" key="6">
    <source>
        <dbReference type="ARBA" id="ARBA00022683"/>
    </source>
</evidence>
<dbReference type="PANTHER" id="PTHR33799">
    <property type="entry name" value="PTS PERMEASE-RELATED-RELATED"/>
    <property type="match status" value="1"/>
</dbReference>
<evidence type="ECO:0000256" key="1">
    <source>
        <dbReference type="ARBA" id="ARBA00004496"/>
    </source>
</evidence>
<dbReference type="Gene3D" id="3.40.50.510">
    <property type="entry name" value="Phosphotransferase system, mannose-type IIA component"/>
    <property type="match status" value="1"/>
</dbReference>
<keyword evidence="7" id="KW-0418">Kinase</keyword>
<dbReference type="EMBL" id="NAEW01000033">
    <property type="protein sequence ID" value="OQM39098.1"/>
    <property type="molecule type" value="Genomic_DNA"/>
</dbReference>
<dbReference type="InterPro" id="IPR036662">
    <property type="entry name" value="PTS_EIIA_man-typ_sf"/>
</dbReference>
<sequence>MEIMTNLLIVSHGNFASTLLETSEMFIGKSEIVKAINYMPEESPDLLYQKIEEAIKGNSNPDGVIIFCDMKGGSPANVAMKLASNNKNIKIVTGVNIPVIVEAITLAEDENVDELIQSLSKIIPNSVEII</sequence>
<dbReference type="CDD" id="cd00006">
    <property type="entry name" value="PTS_IIA_man"/>
    <property type="match status" value="1"/>
</dbReference>
<protein>
    <recommendedName>
        <fullName evidence="8">PTS EIIA type-4 domain-containing protein</fullName>
    </recommendedName>
</protein>
<dbReference type="Proteomes" id="UP000192573">
    <property type="component" value="Unassembled WGS sequence"/>
</dbReference>
<evidence type="ECO:0000313" key="10">
    <source>
        <dbReference type="Proteomes" id="UP000192573"/>
    </source>
</evidence>
<dbReference type="InterPro" id="IPR051471">
    <property type="entry name" value="Bacterial_PTS_sugar_comp"/>
</dbReference>
<name>A0A1V8NRR0_CITBR</name>
<dbReference type="GO" id="GO:0005737">
    <property type="term" value="C:cytoplasm"/>
    <property type="evidence" value="ECO:0007669"/>
    <property type="project" value="UniProtKB-SubCell"/>
</dbReference>
<gene>
    <name evidence="9" type="ORF">BZK42_26560</name>
</gene>
<dbReference type="PANTHER" id="PTHR33799:SF1">
    <property type="entry name" value="PTS SYSTEM MANNOSE-SPECIFIC EIIAB COMPONENT-RELATED"/>
    <property type="match status" value="1"/>
</dbReference>
<dbReference type="InterPro" id="IPR033887">
    <property type="entry name" value="PTS_IIA_man"/>
</dbReference>
<accession>A0A1V8NRR0</accession>